<gene>
    <name evidence="2" type="ORF">DCO16_01605</name>
</gene>
<dbReference type="GO" id="GO:0008757">
    <property type="term" value="F:S-adenosylmethionine-dependent methyltransferase activity"/>
    <property type="evidence" value="ECO:0007669"/>
    <property type="project" value="InterPro"/>
</dbReference>
<dbReference type="KEGG" id="pani:DCO16_01605"/>
<feature type="domain" description="Methyltransferase type 11" evidence="1">
    <location>
        <begin position="53"/>
        <end position="143"/>
    </location>
</feature>
<dbReference type="SUPFAM" id="SSF53335">
    <property type="entry name" value="S-adenosyl-L-methionine-dependent methyltransferases"/>
    <property type="match status" value="1"/>
</dbReference>
<evidence type="ECO:0000313" key="2">
    <source>
        <dbReference type="EMBL" id="QKM61891.1"/>
    </source>
</evidence>
<name>A0A6M9PNC0_9BURK</name>
<accession>A0A6M9PNC0</accession>
<dbReference type="InterPro" id="IPR029063">
    <property type="entry name" value="SAM-dependent_MTases_sf"/>
</dbReference>
<dbReference type="InterPro" id="IPR013216">
    <property type="entry name" value="Methyltransf_11"/>
</dbReference>
<dbReference type="Proteomes" id="UP000500806">
    <property type="component" value="Chromosome"/>
</dbReference>
<dbReference type="Pfam" id="PF08241">
    <property type="entry name" value="Methyltransf_11"/>
    <property type="match status" value="1"/>
</dbReference>
<keyword evidence="2" id="KW-0489">Methyltransferase</keyword>
<sequence length="209" mass="23565">MNMLFKIPRIFKIYRVGIKSMGSLIDLPKVKSVDQCLKGLINGKLDAQGTSSLDIGCGSIPRNPFNAELAYGIDIRDNSSGKIKCADLSVEPIPFEDNAFDYITAFDILEHIPRVIYAPNRRFPFVELMNEIWRTLKPNGYFLSHTPVYPYSAIHSDPTHVNVIAHDTFTSYFDDVQRGAKIYGFTGSFRVVSQHIKTPHLISILQKIA</sequence>
<reference evidence="2 3" key="1">
    <citation type="submission" date="2018-04" db="EMBL/GenBank/DDBJ databases">
        <title>Polynucleobacter sp. LimPoW16 genome.</title>
        <authorList>
            <person name="Hahn M.W."/>
        </authorList>
    </citation>
    <scope>NUCLEOTIDE SEQUENCE [LARGE SCALE GENOMIC DNA]</scope>
    <source>
        <strain evidence="2 3">LimPoW16</strain>
    </source>
</reference>
<evidence type="ECO:0000259" key="1">
    <source>
        <dbReference type="Pfam" id="PF08241"/>
    </source>
</evidence>
<dbReference type="EMBL" id="CP028941">
    <property type="protein sequence ID" value="QKM61891.1"/>
    <property type="molecule type" value="Genomic_DNA"/>
</dbReference>
<dbReference type="AlphaFoldDB" id="A0A6M9PNC0"/>
<dbReference type="Gene3D" id="3.40.50.150">
    <property type="entry name" value="Vaccinia Virus protein VP39"/>
    <property type="match status" value="1"/>
</dbReference>
<protein>
    <submittedName>
        <fullName evidence="2">Class I SAM-dependent methyltransferase</fullName>
    </submittedName>
</protein>
<proteinExistence type="predicted"/>
<organism evidence="2 3">
    <name type="scientific">Polynucleobacter antarcticus</name>
    <dbReference type="NCBI Taxonomy" id="1743162"/>
    <lineage>
        <taxon>Bacteria</taxon>
        <taxon>Pseudomonadati</taxon>
        <taxon>Pseudomonadota</taxon>
        <taxon>Betaproteobacteria</taxon>
        <taxon>Burkholderiales</taxon>
        <taxon>Burkholderiaceae</taxon>
        <taxon>Polynucleobacter</taxon>
    </lineage>
</organism>
<keyword evidence="2" id="KW-0808">Transferase</keyword>
<dbReference type="GO" id="GO:0032259">
    <property type="term" value="P:methylation"/>
    <property type="evidence" value="ECO:0007669"/>
    <property type="project" value="UniProtKB-KW"/>
</dbReference>
<evidence type="ECO:0000313" key="3">
    <source>
        <dbReference type="Proteomes" id="UP000500806"/>
    </source>
</evidence>
<keyword evidence="3" id="KW-1185">Reference proteome</keyword>